<dbReference type="EMBL" id="HE573023">
    <property type="protein sequence ID" value="CCC49223.1"/>
    <property type="molecule type" value="Genomic_DNA"/>
</dbReference>
<protein>
    <submittedName>
        <fullName evidence="2">Uncharacterized protein</fullName>
    </submittedName>
</protein>
<organism evidence="2">
    <name type="scientific">Trypanosoma vivax (strain Y486)</name>
    <dbReference type="NCBI Taxonomy" id="1055687"/>
    <lineage>
        <taxon>Eukaryota</taxon>
        <taxon>Discoba</taxon>
        <taxon>Euglenozoa</taxon>
        <taxon>Kinetoplastea</taxon>
        <taxon>Metakinetoplastina</taxon>
        <taxon>Trypanosomatida</taxon>
        <taxon>Trypanosomatidae</taxon>
        <taxon>Trypanosoma</taxon>
        <taxon>Duttonella</taxon>
    </lineage>
</organism>
<accession>G0TZ20</accession>
<sequence>MTLRKASHLVARALVARPLGRSLHAVPPVHMMQCCQCRRRTQDTMPPRWRGPAGSGAPGPSPSNTPTPSPPHRRAALKPLVPPSPLSSENAVGFMAELRERHSLLGTSYAASSTRWQAREFLLYGMRFGAGVGDAWAMTKVLATAVVSTCTYFEVSVFECPYGRESVEFLWRLWEGEPPAASSPPCDCEAAAELGQLILNVVAHISSGAFRIAAADRAWLTRFLCETLLPSAFRFLRDGSLLLTHGAMERDVMSDVAASAFSLLLSSLAKAAIAGLATRGSTGAGEHVVVLCARAPQQWDCASRVNGTPVTVTPLPLAGLARLLCCYVHSLGSPRLRRTALQVLRFFTHTQCIPQLVAVQGMGENDVPAHVKSLVSSLTTTLTAAFDPSVTSVSHHVASVASTYARVLLFGCTAAESSAGDPMKTNTAGAVSEDAPLVVFNDIMRQLRDNVLRHGEPLSPGSALLWLCERVTPRARKYLFSDLAALLHALTRVYRVVREHCGLVSRQASALPGEGGCHAGAGAPPIRVAGMPTVGSAHTETAQWQPAAPPRAARSAEFAVGNEDIAEIEGELEVLMDACVAVMERYMPSFCKGRQVLVSQGVAGCSVPQPKTESDANDCEPTHCGDMQQEGGIGLTRIGASEAKALGGRSRLLKKTVAGRELLLIAVGVHSLSWRPFIAFQERLLGALSSEVGHVAVNSAHYVSLVYLLLRSSPVLSSIVFHAVEDRLKRLIFSDAVKIDVDVSLSFSDSEAIIASACARPPQDEQLSLFRSCHVVFALCVKLKLNALSLMNDLLVRCAQRVVLETQIDVAVIDVPTFSGLLLFVACCAHVMRSSCDYQHSSVQESSGAPKSGVISFISRAYAHATSVLSRSLLHFREANESFILTLSLRDVAFALLMFSKLSESDVPDLVIIVQLLRSQFLSQVSCCDDFELAQFLTEFVDWSSGLSLHSHDALVTEPTTVELSLESWMVASMELPMRFKNNMRLLSVVFFPFVYPQCGPDCLLHVLCVARRHCRTFSTLVMVLLCIRSADPKLLHNELVREFVLRKAVQVTRRTAQPLDLFIFFALYGDSVHMVMACLGELVPGARCFSQEGCADGTASSCSDRTQDPAPFSTPRPFVSNAFVPLVQVNAAVQAVLRLPSSALRQRWMQVLSPLIISAAGSSREPLDSVLELAELIVKSDPTLAQAVIMSSPSMQHIDDTFVFSASGDTLLRLLLLLQGANLSNPIVRRLHAASRKVFGGSLMSALSLSRLAKAVLLPSLKGTVLGRRLRRVFLKRIGVLLRHHKSTGRFQRVVGLVSNEMSVKGVRLMAPEREKEIKNWDASLNTLELEHWLVILRYSTETEPTSYRFLMIRKGEQQTPRTYKPNSSCAEKTLASAINCGEQDAFVANDEGGKSTDSNSAHTSVEFMDRCCPGLALFYAFSEDVVSKFRQSLGASCFVAFVHELIVRSLEVDLHVPCSQSFVAQGQPHAACDTKLLYDGTVSPLSCVRVLPYIRLANELIEKMSCNLGAFLMSEKEIVRQTRQACVSSSNAVIIDLGAVLRYLRILDKIDAEHNEKMLLLLGDIGHGRAQGNVARMVQCDDLGVFDDSMGLSLRYLYRILLQLPQYWSTSSALAPDMICIRPTNISAVFEFCTNRAIMPALCNKIADVSRVPAASGGQITLAEIFGSDRPSVLDVWLPMSEAENRQEMVDNAVKRHLFGALMRCFVREGESTATARARLAQLGPRDLAYIVQACLQQELCNSELGVGVHEMCALMGIELITEMLTGITDDDMCDVVRALVPLLGQARVKDPQNKREMEAKVRHFLAHVAIQLGSDTERFSLPRLVEMVQLLHVPHGLVSVAAAENMLEFIRSTHATADKTPSRVEDVEGMVDDEASGPGASTDPYVSLVGLLGEIISRSTVDTYVSGCEPETEIDAGCA</sequence>
<feature type="compositionally biased region" description="Pro residues" evidence="1">
    <location>
        <begin position="59"/>
        <end position="70"/>
    </location>
</feature>
<name>G0TZ20_TRYVY</name>
<evidence type="ECO:0000313" key="2">
    <source>
        <dbReference type="EMBL" id="CCC49223.1"/>
    </source>
</evidence>
<dbReference type="VEuPathDB" id="TriTrypDB:TvY486_0705460"/>
<evidence type="ECO:0000256" key="1">
    <source>
        <dbReference type="SAM" id="MobiDB-lite"/>
    </source>
</evidence>
<feature type="region of interest" description="Disordered" evidence="1">
    <location>
        <begin position="42"/>
        <end position="82"/>
    </location>
</feature>
<gene>
    <name evidence="2" type="ORF">TVY486_0705460</name>
</gene>
<proteinExistence type="predicted"/>
<reference evidence="2" key="1">
    <citation type="journal article" date="2012" name="Proc. Natl. Acad. Sci. U.S.A.">
        <title>Antigenic diversity is generated by distinct evolutionary mechanisms in African trypanosome species.</title>
        <authorList>
            <person name="Jackson A.P."/>
            <person name="Berry A."/>
            <person name="Aslett M."/>
            <person name="Allison H.C."/>
            <person name="Burton P."/>
            <person name="Vavrova-Anderson J."/>
            <person name="Brown R."/>
            <person name="Browne H."/>
            <person name="Corton N."/>
            <person name="Hauser H."/>
            <person name="Gamble J."/>
            <person name="Gilderthorp R."/>
            <person name="Marcello L."/>
            <person name="McQuillan J."/>
            <person name="Otto T.D."/>
            <person name="Quail M.A."/>
            <person name="Sanders M.J."/>
            <person name="van Tonder A."/>
            <person name="Ginger M.L."/>
            <person name="Field M.C."/>
            <person name="Barry J.D."/>
            <person name="Hertz-Fowler C."/>
            <person name="Berriman M."/>
        </authorList>
    </citation>
    <scope>NUCLEOTIDE SEQUENCE</scope>
    <source>
        <strain evidence="2">Y486</strain>
    </source>
</reference>